<evidence type="ECO:0000313" key="10">
    <source>
        <dbReference type="Proteomes" id="UP000182312"/>
    </source>
</evidence>
<comment type="subcellular location">
    <subcellularLocation>
        <location evidence="6">Cytoplasm</location>
    </subcellularLocation>
</comment>
<dbReference type="Proteomes" id="UP000182312">
    <property type="component" value="Unassembled WGS sequence"/>
</dbReference>
<comment type="catalytic activity">
    <reaction evidence="6">
        <text>N(2)-formyl-N(1)-(5-phospho-beta-D-ribosyl)glycinamide + L-glutamine + ATP + H2O = 2-formamido-N(1)-(5-O-phospho-beta-D-ribosyl)acetamidine + L-glutamate + ADP + phosphate + H(+)</text>
        <dbReference type="Rhea" id="RHEA:17129"/>
        <dbReference type="ChEBI" id="CHEBI:15377"/>
        <dbReference type="ChEBI" id="CHEBI:15378"/>
        <dbReference type="ChEBI" id="CHEBI:29985"/>
        <dbReference type="ChEBI" id="CHEBI:30616"/>
        <dbReference type="ChEBI" id="CHEBI:43474"/>
        <dbReference type="ChEBI" id="CHEBI:58359"/>
        <dbReference type="ChEBI" id="CHEBI:147286"/>
        <dbReference type="ChEBI" id="CHEBI:147287"/>
        <dbReference type="ChEBI" id="CHEBI:456216"/>
        <dbReference type="EC" id="6.3.5.3"/>
    </reaction>
</comment>
<accession>A0A099F3H8</accession>
<comment type="pathway">
    <text evidence="6">Purine metabolism; IMP biosynthesis via de novo pathway; 5-amino-1-(5-phospho-D-ribosyl)imidazole from N(2)-formyl-N(1)-(5-phospho-D-ribosyl)glycinamide: step 1/2.</text>
</comment>
<evidence type="ECO:0000256" key="3">
    <source>
        <dbReference type="ARBA" id="ARBA00022741"/>
    </source>
</evidence>
<keyword evidence="9" id="KW-1185">Reference proteome</keyword>
<dbReference type="EMBL" id="JRKN01000009">
    <property type="protein sequence ID" value="KGJ04737.1"/>
    <property type="molecule type" value="Genomic_DNA"/>
</dbReference>
<comment type="subunit">
    <text evidence="6">Part of the FGAM synthase complex composed of 1 PurL, 1 PurQ and 2 PurS subunits.</text>
</comment>
<dbReference type="Pfam" id="PF02700">
    <property type="entry name" value="PurS"/>
    <property type="match status" value="1"/>
</dbReference>
<dbReference type="NCBIfam" id="NF004630">
    <property type="entry name" value="PRK05974.1"/>
    <property type="match status" value="1"/>
</dbReference>
<dbReference type="EMBL" id="FOJO01000008">
    <property type="protein sequence ID" value="SFA50920.1"/>
    <property type="molecule type" value="Genomic_DNA"/>
</dbReference>
<dbReference type="STRING" id="376733.SAMN04487972_10827"/>
<evidence type="ECO:0000313" key="7">
    <source>
        <dbReference type="EMBL" id="KGJ04737.1"/>
    </source>
</evidence>
<comment type="similarity">
    <text evidence="6">Belongs to the PurS family.</text>
</comment>
<keyword evidence="5 6" id="KW-0067">ATP-binding</keyword>
<evidence type="ECO:0000256" key="6">
    <source>
        <dbReference type="HAMAP-Rule" id="MF_01926"/>
    </source>
</evidence>
<dbReference type="InterPro" id="IPR036604">
    <property type="entry name" value="PurS-like_sf"/>
</dbReference>
<dbReference type="eggNOG" id="COG1828">
    <property type="taxonomic scope" value="Bacteria"/>
</dbReference>
<dbReference type="PANTHER" id="PTHR34696">
    <property type="entry name" value="PHOSPHORIBOSYLFORMYLGLYCINAMIDINE SYNTHASE SUBUNIT PURS"/>
    <property type="match status" value="1"/>
</dbReference>
<evidence type="ECO:0000256" key="2">
    <source>
        <dbReference type="ARBA" id="ARBA00022598"/>
    </source>
</evidence>
<keyword evidence="3 6" id="KW-0547">Nucleotide-binding</keyword>
<dbReference type="NCBIfam" id="TIGR00302">
    <property type="entry name" value="phosphoribosylformylglycinamidine synthase subunit PurS"/>
    <property type="match status" value="1"/>
</dbReference>
<dbReference type="GO" id="GO:0006189">
    <property type="term" value="P:'de novo' IMP biosynthetic process"/>
    <property type="evidence" value="ECO:0007669"/>
    <property type="project" value="UniProtKB-UniRule"/>
</dbReference>
<dbReference type="GO" id="GO:0005737">
    <property type="term" value="C:cytoplasm"/>
    <property type="evidence" value="ECO:0007669"/>
    <property type="project" value="UniProtKB-SubCell"/>
</dbReference>
<evidence type="ECO:0000256" key="4">
    <source>
        <dbReference type="ARBA" id="ARBA00022755"/>
    </source>
</evidence>
<dbReference type="OrthoDB" id="9799101at2"/>
<reference evidence="8 10" key="3">
    <citation type="submission" date="2016-10" db="EMBL/GenBank/DDBJ databases">
        <authorList>
            <person name="de Groot N.N."/>
        </authorList>
    </citation>
    <scope>NUCLEOTIDE SEQUENCE [LARGE SCALE GENOMIC DNA]</scope>
    <source>
        <strain evidence="8 10">CGMCC 1.6117</strain>
    </source>
</reference>
<dbReference type="AlphaFoldDB" id="A0A099F3H8"/>
<dbReference type="HAMAP" id="MF_01926">
    <property type="entry name" value="PurS"/>
    <property type="match status" value="1"/>
</dbReference>
<keyword evidence="4 6" id="KW-0658">Purine biosynthesis</keyword>
<dbReference type="PANTHER" id="PTHR34696:SF1">
    <property type="entry name" value="PHOSPHORIBOSYLFORMYLGLYCINAMIDINE SYNTHASE SUBUNIT PURS"/>
    <property type="match status" value="1"/>
</dbReference>
<proteinExistence type="inferred from homology"/>
<dbReference type="Proteomes" id="UP000029846">
    <property type="component" value="Unassembled WGS sequence"/>
</dbReference>
<gene>
    <name evidence="6" type="primary">purS</name>
    <name evidence="7" type="ORF">IT41_08720</name>
    <name evidence="8" type="ORF">SAMN04487972_10827</name>
</gene>
<evidence type="ECO:0000256" key="1">
    <source>
        <dbReference type="ARBA" id="ARBA00022490"/>
    </source>
</evidence>
<organism evidence="7 9">
    <name type="scientific">Paracoccus halophilus</name>
    <dbReference type="NCBI Taxonomy" id="376733"/>
    <lineage>
        <taxon>Bacteria</taxon>
        <taxon>Pseudomonadati</taxon>
        <taxon>Pseudomonadota</taxon>
        <taxon>Alphaproteobacteria</taxon>
        <taxon>Rhodobacterales</taxon>
        <taxon>Paracoccaceae</taxon>
        <taxon>Paracoccus</taxon>
    </lineage>
</organism>
<evidence type="ECO:0000313" key="9">
    <source>
        <dbReference type="Proteomes" id="UP000029846"/>
    </source>
</evidence>
<name>A0A099F3H8_9RHOB</name>
<protein>
    <recommendedName>
        <fullName evidence="6">Phosphoribosylformylglycinamidine synthase subunit PurS</fullName>
        <shortName evidence="6">FGAM synthase</shortName>
        <ecNumber evidence="6">6.3.5.3</ecNumber>
    </recommendedName>
    <alternativeName>
        <fullName evidence="6">Formylglycinamide ribonucleotide amidotransferase subunit III</fullName>
        <shortName evidence="6">FGAR amidotransferase III</shortName>
        <shortName evidence="6">FGAR-AT III</shortName>
    </alternativeName>
    <alternativeName>
        <fullName evidence="6">Phosphoribosylformylglycinamidine synthase subunit III</fullName>
    </alternativeName>
</protein>
<dbReference type="UniPathway" id="UPA00074">
    <property type="reaction ID" value="UER00128"/>
</dbReference>
<dbReference type="InterPro" id="IPR003850">
    <property type="entry name" value="PurS"/>
</dbReference>
<evidence type="ECO:0000313" key="8">
    <source>
        <dbReference type="EMBL" id="SFA50920.1"/>
    </source>
</evidence>
<dbReference type="GO" id="GO:0004642">
    <property type="term" value="F:phosphoribosylformylglycinamidine synthase activity"/>
    <property type="evidence" value="ECO:0007669"/>
    <property type="project" value="UniProtKB-UniRule"/>
</dbReference>
<dbReference type="EC" id="6.3.5.3" evidence="6"/>
<dbReference type="SUPFAM" id="SSF82697">
    <property type="entry name" value="PurS-like"/>
    <property type="match status" value="1"/>
</dbReference>
<evidence type="ECO:0000256" key="5">
    <source>
        <dbReference type="ARBA" id="ARBA00022840"/>
    </source>
</evidence>
<sequence>MKAPFKARVTIMLKDGVLDPQGEAIRHALGGLGFQGVEGVRQGKVIELDLAAGDAESARAEVARMCESLLANTVIEKYAVEIL</sequence>
<dbReference type="GO" id="GO:0005524">
    <property type="term" value="F:ATP binding"/>
    <property type="evidence" value="ECO:0007669"/>
    <property type="project" value="UniProtKB-UniRule"/>
</dbReference>
<comment type="function">
    <text evidence="6">Part of the phosphoribosylformylglycinamidine synthase complex involved in the purines biosynthetic pathway. Catalyzes the ATP-dependent conversion of formylglycinamide ribonucleotide (FGAR) and glutamine to yield formylglycinamidine ribonucleotide (FGAM) and glutamate. The FGAM synthase complex is composed of three subunits. PurQ produces an ammonia molecule by converting glutamine to glutamate. PurL transfers the ammonia molecule to FGAR to form FGAM in an ATP-dependent manner. PurS interacts with PurQ and PurL and is thought to assist in the transfer of the ammonia molecule from PurQ to PurL.</text>
</comment>
<reference evidence="7 9" key="2">
    <citation type="submission" date="2014-10" db="EMBL/GenBank/DDBJ databases">
        <title>Paracoccus sanguinis sp. nov., isolated from clinical specimens of New York State patients.</title>
        <authorList>
            <person name="Mingle L.A."/>
            <person name="Cole J.A."/>
            <person name="Lapierre P."/>
            <person name="Musser K.A."/>
        </authorList>
    </citation>
    <scope>NUCLEOTIDE SEQUENCE [LARGE SCALE GENOMIC DNA]</scope>
    <source>
        <strain evidence="7 9">JCM 14014</strain>
    </source>
</reference>
<keyword evidence="1 6" id="KW-0963">Cytoplasm</keyword>
<keyword evidence="2 6" id="KW-0436">Ligase</keyword>
<dbReference type="Gene3D" id="3.30.1280.10">
    <property type="entry name" value="Phosphoribosylformylglycinamidine synthase subunit PurS"/>
    <property type="match status" value="1"/>
</dbReference>
<reference evidence="7 9" key="1">
    <citation type="submission" date="2014-09" db="EMBL/GenBank/DDBJ databases">
        <authorList>
            <person name="McGinnis J.M."/>
            <person name="Wolfgang W.J."/>
        </authorList>
    </citation>
    <scope>NUCLEOTIDE SEQUENCE [LARGE SCALE GENOMIC DNA]</scope>
    <source>
        <strain evidence="7 9">JCM 14014</strain>
    </source>
</reference>
<dbReference type="RefSeq" id="WP_036740264.1">
    <property type="nucleotide sequence ID" value="NZ_FOJO01000008.1"/>
</dbReference>